<reference evidence="4 5" key="1">
    <citation type="submission" date="2019-02" db="EMBL/GenBank/DDBJ databases">
        <title>Deep-cultivation of Planctomycetes and their phenomic and genomic characterization uncovers novel biology.</title>
        <authorList>
            <person name="Wiegand S."/>
            <person name="Jogler M."/>
            <person name="Boedeker C."/>
            <person name="Pinto D."/>
            <person name="Vollmers J."/>
            <person name="Rivas-Marin E."/>
            <person name="Kohn T."/>
            <person name="Peeters S.H."/>
            <person name="Heuer A."/>
            <person name="Rast P."/>
            <person name="Oberbeckmann S."/>
            <person name="Bunk B."/>
            <person name="Jeske O."/>
            <person name="Meyerdierks A."/>
            <person name="Storesund J.E."/>
            <person name="Kallscheuer N."/>
            <person name="Luecker S."/>
            <person name="Lage O.M."/>
            <person name="Pohl T."/>
            <person name="Merkel B.J."/>
            <person name="Hornburger P."/>
            <person name="Mueller R.-W."/>
            <person name="Bruemmer F."/>
            <person name="Labrenz M."/>
            <person name="Spormann A.M."/>
            <person name="Op Den Camp H."/>
            <person name="Overmann J."/>
            <person name="Amann R."/>
            <person name="Jetten M.S.M."/>
            <person name="Mascher T."/>
            <person name="Medema M.H."/>
            <person name="Devos D.P."/>
            <person name="Kaster A.-K."/>
            <person name="Ovreas L."/>
            <person name="Rohde M."/>
            <person name="Galperin M.Y."/>
            <person name="Jogler C."/>
        </authorList>
    </citation>
    <scope>NUCLEOTIDE SEQUENCE [LARGE SCALE GENOMIC DNA]</scope>
    <source>
        <strain evidence="4 5">Pan54</strain>
    </source>
</reference>
<feature type="domain" description="Gamma-butyrobetaine hydroxylase-like N-terminal" evidence="3">
    <location>
        <begin position="10"/>
        <end position="95"/>
    </location>
</feature>
<keyword evidence="4" id="KW-0560">Oxidoreductase</keyword>
<comment type="caution">
    <text evidence="4">The sequence shown here is derived from an EMBL/GenBank/DDBJ whole genome shotgun (WGS) entry which is preliminary data.</text>
</comment>
<evidence type="ECO:0000256" key="2">
    <source>
        <dbReference type="ARBA" id="ARBA00023004"/>
    </source>
</evidence>
<dbReference type="GO" id="GO:0008336">
    <property type="term" value="F:gamma-butyrobetaine dioxygenase activity"/>
    <property type="evidence" value="ECO:0007669"/>
    <property type="project" value="UniProtKB-EC"/>
</dbReference>
<keyword evidence="4" id="KW-0223">Dioxygenase</keyword>
<evidence type="ECO:0000313" key="5">
    <source>
        <dbReference type="Proteomes" id="UP000316095"/>
    </source>
</evidence>
<dbReference type="GO" id="GO:0046872">
    <property type="term" value="F:metal ion binding"/>
    <property type="evidence" value="ECO:0007669"/>
    <property type="project" value="UniProtKB-KW"/>
</dbReference>
<accession>A0A5C5XBJ9</accession>
<dbReference type="Gene3D" id="3.30.2020.30">
    <property type="match status" value="1"/>
</dbReference>
<dbReference type="EMBL" id="SJPG01000001">
    <property type="protein sequence ID" value="TWT60396.1"/>
    <property type="molecule type" value="Genomic_DNA"/>
</dbReference>
<dbReference type="InterPro" id="IPR010376">
    <property type="entry name" value="GBBH-like_N"/>
</dbReference>
<dbReference type="EC" id="1.14.11.1" evidence="4"/>
<evidence type="ECO:0000313" key="4">
    <source>
        <dbReference type="EMBL" id="TWT60396.1"/>
    </source>
</evidence>
<dbReference type="Pfam" id="PF06155">
    <property type="entry name" value="GBBH-like_N"/>
    <property type="match status" value="1"/>
</dbReference>
<dbReference type="RefSeq" id="WP_146502526.1">
    <property type="nucleotide sequence ID" value="NZ_SJPG01000001.1"/>
</dbReference>
<sequence>MSVLPPESIKAQISTQVLEMTWQEQEKPFAIPFRVLRGLCPCAVCVNEMTGVRTYFVDDAPEDIQPEKMELIGNYAVKILWSDGHTTGLYTWEYLKKIQRESQSESQITDAL</sequence>
<dbReference type="Proteomes" id="UP000316095">
    <property type="component" value="Unassembled WGS sequence"/>
</dbReference>
<proteinExistence type="predicted"/>
<organism evidence="4 5">
    <name type="scientific">Rubinisphaera italica</name>
    <dbReference type="NCBI Taxonomy" id="2527969"/>
    <lineage>
        <taxon>Bacteria</taxon>
        <taxon>Pseudomonadati</taxon>
        <taxon>Planctomycetota</taxon>
        <taxon>Planctomycetia</taxon>
        <taxon>Planctomycetales</taxon>
        <taxon>Planctomycetaceae</taxon>
        <taxon>Rubinisphaera</taxon>
    </lineage>
</organism>
<dbReference type="AlphaFoldDB" id="A0A5C5XBJ9"/>
<dbReference type="OrthoDB" id="9794178at2"/>
<dbReference type="PANTHER" id="PTHR35303">
    <property type="entry name" value="OS02G0197800 PROTEIN"/>
    <property type="match status" value="1"/>
</dbReference>
<gene>
    <name evidence="4" type="ORF">Pan54_11100</name>
</gene>
<evidence type="ECO:0000256" key="1">
    <source>
        <dbReference type="ARBA" id="ARBA00022723"/>
    </source>
</evidence>
<keyword evidence="5" id="KW-1185">Reference proteome</keyword>
<protein>
    <submittedName>
        <fullName evidence="4">Gamma-butyrobetaine dioxygenase</fullName>
        <ecNumber evidence="4">1.14.11.1</ecNumber>
    </submittedName>
</protein>
<name>A0A5C5XBJ9_9PLAN</name>
<keyword evidence="2" id="KW-0408">Iron</keyword>
<dbReference type="InterPro" id="IPR038492">
    <property type="entry name" value="GBBH-like_N_sf"/>
</dbReference>
<keyword evidence="1" id="KW-0479">Metal-binding</keyword>
<evidence type="ECO:0000259" key="3">
    <source>
        <dbReference type="Pfam" id="PF06155"/>
    </source>
</evidence>